<evidence type="ECO:0000313" key="3">
    <source>
        <dbReference type="EMBL" id="AFB35624.1"/>
    </source>
</evidence>
<evidence type="ECO:0000256" key="1">
    <source>
        <dbReference type="SAM" id="MobiDB-lite"/>
    </source>
</evidence>
<feature type="region of interest" description="Disordered" evidence="1">
    <location>
        <begin position="1"/>
        <end position="30"/>
    </location>
</feature>
<feature type="compositionally biased region" description="Low complexity" evidence="1">
    <location>
        <begin position="12"/>
        <end position="21"/>
    </location>
</feature>
<gene>
    <name evidence="3" type="primary">esmT1</name>
</gene>
<dbReference type="EMBL" id="JF417969">
    <property type="protein sequence ID" value="AFB35624.1"/>
    <property type="molecule type" value="Genomic_DNA"/>
</dbReference>
<evidence type="ECO:0000259" key="2">
    <source>
        <dbReference type="SMART" id="SM00470"/>
    </source>
</evidence>
<dbReference type="AlphaFoldDB" id="H6ACY1"/>
<sequence length="361" mass="39501">MIRRTGTSKSLPENPESTVEPSSEETETAPVNLLIPGYSPRIGGEITSHVQALAETEGTLPPIIVHRPSMRVIDGMHRVRSAILRGQQTIRVRYFDGTEQDAFVLAVRLNVKHGLPLTLAERRRAAARIVVSHAQLSDRAIASLTGLSGKTVGEIRKRTAEGAHQPLARVGRDGRTRPLNTERGRRLAAEYLSANPGGSLREVSRVAGISPETVRDVRDKLSRGEDPIPVRQRFLPAAEEAGGSAAAPARTEKDGARRFGRPAAVHRVPADGRHALNVLRKDPSLRFTEAGRVLLRLMDPHILFADRREQLIKDLPEHTLGMLSEVARQYAASWSDIAGALEERARQTALNPQSAAEIRIS</sequence>
<proteinExistence type="predicted"/>
<name>H6ACY1_STRAT</name>
<dbReference type="InterPro" id="IPR003115">
    <property type="entry name" value="ParB_N"/>
</dbReference>
<feature type="domain" description="ParB-like N-terminal" evidence="2">
    <location>
        <begin position="27"/>
        <end position="111"/>
    </location>
</feature>
<dbReference type="SMART" id="SM00470">
    <property type="entry name" value="ParB"/>
    <property type="match status" value="1"/>
</dbReference>
<accession>H6ACY1</accession>
<geneLocation type="plasmid" evidence="3">
    <name>unnamed</name>
</geneLocation>
<feature type="compositionally biased region" description="Polar residues" evidence="1">
    <location>
        <begin position="1"/>
        <end position="11"/>
    </location>
</feature>
<protein>
    <submittedName>
        <fullName evidence="3">EsmT1</fullName>
    </submittedName>
</protein>
<reference evidence="3" key="1">
    <citation type="submission" date="2011-02" db="EMBL/GenBank/DDBJ databases">
        <title>Insights into a plasmid-borne gene cluster for the biosynthesis of saphenamycin and esmeraldins.</title>
        <authorList>
            <person name="Rui Z."/>
            <person name="Ye M."/>
            <person name="Wang S."/>
            <person name="Fujikawa K."/>
            <person name="Akerele B."/>
            <person name="Aung M."/>
            <person name="Floss H.G."/>
            <person name="Yu T.-W."/>
        </authorList>
    </citation>
    <scope>NUCLEOTIDE SEQUENCE</scope>
    <source>
        <strain evidence="3">Tu 2706</strain>
        <plasmid evidence="3">unnamed</plasmid>
    </source>
</reference>
<dbReference type="InterPro" id="IPR036086">
    <property type="entry name" value="ParB/Sulfiredoxin_sf"/>
</dbReference>
<organism evidence="3">
    <name type="scientific">Streptomyces antibioticus</name>
    <dbReference type="NCBI Taxonomy" id="1890"/>
    <lineage>
        <taxon>Bacteria</taxon>
        <taxon>Bacillati</taxon>
        <taxon>Actinomycetota</taxon>
        <taxon>Actinomycetes</taxon>
        <taxon>Kitasatosporales</taxon>
        <taxon>Streptomycetaceae</taxon>
        <taxon>Streptomyces</taxon>
    </lineage>
</organism>
<dbReference type="Gene3D" id="3.90.1530.10">
    <property type="entry name" value="Conserved hypothetical protein from pyrococcus furiosus pfu- 392566-001, ParB domain"/>
    <property type="match status" value="1"/>
</dbReference>
<dbReference type="SUPFAM" id="SSF110849">
    <property type="entry name" value="ParB/Sulfiredoxin"/>
    <property type="match status" value="1"/>
</dbReference>
<keyword evidence="3" id="KW-0614">Plasmid</keyword>